<dbReference type="STRING" id="735517.SAMN05444272_3037"/>
<evidence type="ECO:0000256" key="2">
    <source>
        <dbReference type="ARBA" id="ARBA00005369"/>
    </source>
</evidence>
<dbReference type="GO" id="GO:0032259">
    <property type="term" value="P:methylation"/>
    <property type="evidence" value="ECO:0007669"/>
    <property type="project" value="UniProtKB-KW"/>
</dbReference>
<comment type="subcellular location">
    <subcellularLocation>
        <location evidence="1">Cytoplasm</location>
    </subcellularLocation>
</comment>
<dbReference type="EC" id="2.1.1.77" evidence="3 9"/>
<protein>
    <recommendedName>
        <fullName evidence="4 9">Protein-L-isoaspartate O-methyltransferase</fullName>
        <ecNumber evidence="3 9">2.1.1.77</ecNumber>
    </recommendedName>
</protein>
<keyword evidence="5" id="KW-0963">Cytoplasm</keyword>
<evidence type="ECO:0000313" key="11">
    <source>
        <dbReference type="Proteomes" id="UP000186002"/>
    </source>
</evidence>
<accession>A0A1M7L0Z5</accession>
<dbReference type="GO" id="GO:0004719">
    <property type="term" value="F:protein-L-isoaspartate (D-aspartate) O-methyltransferase activity"/>
    <property type="evidence" value="ECO:0007669"/>
    <property type="project" value="UniProtKB-UniRule"/>
</dbReference>
<keyword evidence="8" id="KW-0949">S-adenosyl-L-methionine</keyword>
<comment type="similarity">
    <text evidence="2">Belongs to the methyltransferase superfamily. L-isoaspartyl/D-aspartyl protein methyltransferase family.</text>
</comment>
<dbReference type="CDD" id="cd02440">
    <property type="entry name" value="AdoMet_MTases"/>
    <property type="match status" value="1"/>
</dbReference>
<evidence type="ECO:0000313" key="10">
    <source>
        <dbReference type="EMBL" id="SHM71535.1"/>
    </source>
</evidence>
<gene>
    <name evidence="10" type="ORF">SAMN05444272_3037</name>
</gene>
<reference evidence="10 11" key="1">
    <citation type="submission" date="2016-11" db="EMBL/GenBank/DDBJ databases">
        <authorList>
            <person name="Jaros S."/>
            <person name="Januszkiewicz K."/>
            <person name="Wedrychowicz H."/>
        </authorList>
    </citation>
    <scope>NUCLEOTIDE SEQUENCE [LARGE SCALE GENOMIC DNA]</scope>
    <source>
        <strain evidence="10 11">DSM 22153</strain>
    </source>
</reference>
<dbReference type="PROSITE" id="PS01279">
    <property type="entry name" value="PCMT"/>
    <property type="match status" value="1"/>
</dbReference>
<keyword evidence="11" id="KW-1185">Reference proteome</keyword>
<dbReference type="NCBIfam" id="TIGR00080">
    <property type="entry name" value="pimt"/>
    <property type="match status" value="1"/>
</dbReference>
<evidence type="ECO:0000256" key="4">
    <source>
        <dbReference type="ARBA" id="ARBA00013346"/>
    </source>
</evidence>
<keyword evidence="6 10" id="KW-0489">Methyltransferase</keyword>
<dbReference type="InterPro" id="IPR029063">
    <property type="entry name" value="SAM-dependent_MTases_sf"/>
</dbReference>
<dbReference type="RefSeq" id="WP_073014156.1">
    <property type="nucleotide sequence ID" value="NZ_FRBW01000003.1"/>
</dbReference>
<sequence length="230" mass="24597">MSGANGPGQFVEPHRETADEVEARAALVLGLRRRGIGDRAVLSAIERVPRRLFLSAVHHNLAYDDAALPIECGQVVSAPSFVARVMQELELKPEHSVLEVGTGSGYQAAVLAHLAGRVESVDRYQTLVDLAGQRTAALKLKTVRIHHADGLLGLSAQGPYDRIVLNGSVTEIPQGLFAQLKPGGILIAPLGIPREPQTLIKLNRAGGSEERRKLGVVRMISLLPGLAGRL</sequence>
<dbReference type="PANTHER" id="PTHR11579:SF0">
    <property type="entry name" value="PROTEIN-L-ISOASPARTATE(D-ASPARTATE) O-METHYLTRANSFERASE"/>
    <property type="match status" value="1"/>
</dbReference>
<dbReference type="NCBIfam" id="NF001453">
    <property type="entry name" value="PRK00312.1"/>
    <property type="match status" value="1"/>
</dbReference>
<keyword evidence="7 10" id="KW-0808">Transferase</keyword>
<dbReference type="OrthoDB" id="9810066at2"/>
<evidence type="ECO:0000256" key="8">
    <source>
        <dbReference type="ARBA" id="ARBA00022691"/>
    </source>
</evidence>
<dbReference type="SUPFAM" id="SSF53335">
    <property type="entry name" value="S-adenosyl-L-methionine-dependent methyltransferases"/>
    <property type="match status" value="1"/>
</dbReference>
<proteinExistence type="inferred from homology"/>
<dbReference type="GO" id="GO:0030091">
    <property type="term" value="P:protein repair"/>
    <property type="evidence" value="ECO:0007669"/>
    <property type="project" value="UniProtKB-UniRule"/>
</dbReference>
<dbReference type="AlphaFoldDB" id="A0A1M7L0Z5"/>
<evidence type="ECO:0000256" key="3">
    <source>
        <dbReference type="ARBA" id="ARBA00011890"/>
    </source>
</evidence>
<dbReference type="Gene3D" id="3.40.50.150">
    <property type="entry name" value="Vaccinia Virus protein VP39"/>
    <property type="match status" value="1"/>
</dbReference>
<evidence type="ECO:0000256" key="7">
    <source>
        <dbReference type="ARBA" id="ARBA00022679"/>
    </source>
</evidence>
<dbReference type="InterPro" id="IPR000682">
    <property type="entry name" value="PCMT"/>
</dbReference>
<evidence type="ECO:0000256" key="1">
    <source>
        <dbReference type="ARBA" id="ARBA00004496"/>
    </source>
</evidence>
<dbReference type="GO" id="GO:0005737">
    <property type="term" value="C:cytoplasm"/>
    <property type="evidence" value="ECO:0007669"/>
    <property type="project" value="UniProtKB-SubCell"/>
</dbReference>
<evidence type="ECO:0000256" key="9">
    <source>
        <dbReference type="NCBIfam" id="TIGR00080"/>
    </source>
</evidence>
<name>A0A1M7L0Z5_9HYPH</name>
<evidence type="ECO:0000256" key="5">
    <source>
        <dbReference type="ARBA" id="ARBA00022490"/>
    </source>
</evidence>
<dbReference type="EMBL" id="FRBW01000003">
    <property type="protein sequence ID" value="SHM71535.1"/>
    <property type="molecule type" value="Genomic_DNA"/>
</dbReference>
<dbReference type="Pfam" id="PF01135">
    <property type="entry name" value="PCMT"/>
    <property type="match status" value="1"/>
</dbReference>
<evidence type="ECO:0000256" key="6">
    <source>
        <dbReference type="ARBA" id="ARBA00022603"/>
    </source>
</evidence>
<dbReference type="Proteomes" id="UP000186002">
    <property type="component" value="Unassembled WGS sequence"/>
</dbReference>
<dbReference type="PANTHER" id="PTHR11579">
    <property type="entry name" value="PROTEIN-L-ISOASPARTATE O-METHYLTRANSFERASE"/>
    <property type="match status" value="1"/>
</dbReference>
<organism evidence="10 11">
    <name type="scientific">Roseibium suaedae</name>
    <dbReference type="NCBI Taxonomy" id="735517"/>
    <lineage>
        <taxon>Bacteria</taxon>
        <taxon>Pseudomonadati</taxon>
        <taxon>Pseudomonadota</taxon>
        <taxon>Alphaproteobacteria</taxon>
        <taxon>Hyphomicrobiales</taxon>
        <taxon>Stappiaceae</taxon>
        <taxon>Roseibium</taxon>
    </lineage>
</organism>